<accession>A0ABR3LXX4</accession>
<reference evidence="2 3" key="1">
    <citation type="submission" date="2023-09" db="EMBL/GenBank/DDBJ databases">
        <authorList>
            <person name="Wang M."/>
        </authorList>
    </citation>
    <scope>NUCLEOTIDE SEQUENCE [LARGE SCALE GENOMIC DNA]</scope>
    <source>
        <strain evidence="2">GT-2023</strain>
        <tissue evidence="2">Liver</tissue>
    </source>
</reference>
<name>A0ABR3LXX4_9TELE</name>
<gene>
    <name evidence="2" type="ORF">QQF64_012700</name>
</gene>
<dbReference type="EMBL" id="JAYMGO010000018">
    <property type="protein sequence ID" value="KAL1257155.1"/>
    <property type="molecule type" value="Genomic_DNA"/>
</dbReference>
<feature type="region of interest" description="Disordered" evidence="1">
    <location>
        <begin position="1"/>
        <end position="118"/>
    </location>
</feature>
<feature type="compositionally biased region" description="Basic and acidic residues" evidence="1">
    <location>
        <begin position="97"/>
        <end position="111"/>
    </location>
</feature>
<evidence type="ECO:0000313" key="2">
    <source>
        <dbReference type="EMBL" id="KAL1257155.1"/>
    </source>
</evidence>
<proteinExistence type="predicted"/>
<feature type="compositionally biased region" description="Basic and acidic residues" evidence="1">
    <location>
        <begin position="59"/>
        <end position="68"/>
    </location>
</feature>
<protein>
    <submittedName>
        <fullName evidence="2">Uncharacterized protein</fullName>
    </submittedName>
</protein>
<dbReference type="Proteomes" id="UP001558613">
    <property type="component" value="Unassembled WGS sequence"/>
</dbReference>
<evidence type="ECO:0000313" key="3">
    <source>
        <dbReference type="Proteomes" id="UP001558613"/>
    </source>
</evidence>
<keyword evidence="3" id="KW-1185">Reference proteome</keyword>
<evidence type="ECO:0000256" key="1">
    <source>
        <dbReference type="SAM" id="MobiDB-lite"/>
    </source>
</evidence>
<sequence>MGAVHQSGDSAVNKTIRPLPGNGSARSIISAGPGDGRRNAVIDGSVRPSNLSADTEGLNNHERNEDRHPRRRTPPVPPPAEESIKMLSAPVASGVLRDGRRSPWKPDDPHVDYNSTKV</sequence>
<comment type="caution">
    <text evidence="2">The sequence shown here is derived from an EMBL/GenBank/DDBJ whole genome shotgun (WGS) entry which is preliminary data.</text>
</comment>
<organism evidence="2 3">
    <name type="scientific">Cirrhinus molitorella</name>
    <name type="common">mud carp</name>
    <dbReference type="NCBI Taxonomy" id="172907"/>
    <lineage>
        <taxon>Eukaryota</taxon>
        <taxon>Metazoa</taxon>
        <taxon>Chordata</taxon>
        <taxon>Craniata</taxon>
        <taxon>Vertebrata</taxon>
        <taxon>Euteleostomi</taxon>
        <taxon>Actinopterygii</taxon>
        <taxon>Neopterygii</taxon>
        <taxon>Teleostei</taxon>
        <taxon>Ostariophysi</taxon>
        <taxon>Cypriniformes</taxon>
        <taxon>Cyprinidae</taxon>
        <taxon>Labeoninae</taxon>
        <taxon>Labeonini</taxon>
        <taxon>Cirrhinus</taxon>
    </lineage>
</organism>